<dbReference type="InterPro" id="IPR023214">
    <property type="entry name" value="HAD_sf"/>
</dbReference>
<evidence type="ECO:0000313" key="2">
    <source>
        <dbReference type="EMBL" id="QJA74643.1"/>
    </source>
</evidence>
<organism evidence="2">
    <name type="scientific">viral metagenome</name>
    <dbReference type="NCBI Taxonomy" id="1070528"/>
    <lineage>
        <taxon>unclassified sequences</taxon>
        <taxon>metagenomes</taxon>
        <taxon>organismal metagenomes</taxon>
    </lineage>
</organism>
<reference evidence="2" key="1">
    <citation type="submission" date="2020-03" db="EMBL/GenBank/DDBJ databases">
        <title>The deep terrestrial virosphere.</title>
        <authorList>
            <person name="Holmfeldt K."/>
            <person name="Nilsson E."/>
            <person name="Simone D."/>
            <person name="Lopez-Fernandez M."/>
            <person name="Wu X."/>
            <person name="de Brujin I."/>
            <person name="Lundin D."/>
            <person name="Andersson A."/>
            <person name="Bertilsson S."/>
            <person name="Dopson M."/>
        </authorList>
    </citation>
    <scope>NUCLEOTIDE SEQUENCE</scope>
    <source>
        <strain evidence="2">MM415A01956</strain>
        <strain evidence="1">MM415B01114</strain>
    </source>
</reference>
<proteinExistence type="predicted"/>
<gene>
    <name evidence="2" type="ORF">MM415A01956_0011</name>
    <name evidence="1" type="ORF">MM415B01114_0034</name>
</gene>
<dbReference type="EMBL" id="MT142111">
    <property type="protein sequence ID" value="QJA74643.1"/>
    <property type="molecule type" value="Genomic_DNA"/>
</dbReference>
<dbReference type="AlphaFoldDB" id="A0A6M3JX80"/>
<sequence>MKPILCLDFDGVIHSYNSGWKGARNIPDSPVDGAIEFLEDATSDFDVQIFSSRSNQWGGRRAMRKWLFKHIAIFFSEDPNPKANMHDSGFTSCTQELMMKIKFPNKKPPAMIGLDDRVLTFSGEWPDMEKLKNFKPWNKKGDKA</sequence>
<dbReference type="Gene3D" id="3.40.50.1000">
    <property type="entry name" value="HAD superfamily/HAD-like"/>
    <property type="match status" value="1"/>
</dbReference>
<protein>
    <submittedName>
        <fullName evidence="2">Putative tail protein</fullName>
    </submittedName>
</protein>
<accession>A0A6M3JX80</accession>
<name>A0A6M3JX80_9ZZZZ</name>
<evidence type="ECO:0000313" key="1">
    <source>
        <dbReference type="EMBL" id="QJA60484.1"/>
    </source>
</evidence>
<dbReference type="EMBL" id="MT141410">
    <property type="protein sequence ID" value="QJA60484.1"/>
    <property type="molecule type" value="Genomic_DNA"/>
</dbReference>